<evidence type="ECO:0000313" key="2">
    <source>
        <dbReference type="Proteomes" id="UP001143856"/>
    </source>
</evidence>
<sequence>MSRLRIQDEEDDDDGGGGGGGGGEGGRDRDEERDEDESEGEEGEDEAKIRRKMLRYVDGRHSFDQIITEQNLTDAEILRKLKSFDPGDVAIMYR</sequence>
<keyword evidence="2" id="KW-1185">Reference proteome</keyword>
<gene>
    <name evidence="1" type="ORF">NUW58_g3212</name>
</gene>
<evidence type="ECO:0000313" key="1">
    <source>
        <dbReference type="EMBL" id="KAJ2989926.1"/>
    </source>
</evidence>
<accession>A0ACC1PCI5</accession>
<dbReference type="Proteomes" id="UP001143856">
    <property type="component" value="Unassembled WGS sequence"/>
</dbReference>
<comment type="caution">
    <text evidence="1">The sequence shown here is derived from an EMBL/GenBank/DDBJ whole genome shotgun (WGS) entry which is preliminary data.</text>
</comment>
<name>A0ACC1PCI5_9PEZI</name>
<dbReference type="EMBL" id="JAPDGR010000475">
    <property type="protein sequence ID" value="KAJ2989926.1"/>
    <property type="molecule type" value="Genomic_DNA"/>
</dbReference>
<organism evidence="1 2">
    <name type="scientific">Xylaria curta</name>
    <dbReference type="NCBI Taxonomy" id="42375"/>
    <lineage>
        <taxon>Eukaryota</taxon>
        <taxon>Fungi</taxon>
        <taxon>Dikarya</taxon>
        <taxon>Ascomycota</taxon>
        <taxon>Pezizomycotina</taxon>
        <taxon>Sordariomycetes</taxon>
        <taxon>Xylariomycetidae</taxon>
        <taxon>Xylariales</taxon>
        <taxon>Xylariaceae</taxon>
        <taxon>Xylaria</taxon>
    </lineage>
</organism>
<proteinExistence type="predicted"/>
<reference evidence="1" key="1">
    <citation type="submission" date="2022-10" db="EMBL/GenBank/DDBJ databases">
        <title>Genome Sequence of Xylaria curta.</title>
        <authorList>
            <person name="Buettner E."/>
        </authorList>
    </citation>
    <scope>NUCLEOTIDE SEQUENCE</scope>
    <source>
        <strain evidence="1">Babe10</strain>
    </source>
</reference>
<protein>
    <submittedName>
        <fullName evidence="1">Uncharacterized protein</fullName>
    </submittedName>
</protein>